<dbReference type="Proteomes" id="UP000245884">
    <property type="component" value="Unassembled WGS sequence"/>
</dbReference>
<protein>
    <submittedName>
        <fullName evidence="2">Uncharacterized protein</fullName>
    </submittedName>
</protein>
<organism evidence="2 3">
    <name type="scientific">Jaminaea rosea</name>
    <dbReference type="NCBI Taxonomy" id="1569628"/>
    <lineage>
        <taxon>Eukaryota</taxon>
        <taxon>Fungi</taxon>
        <taxon>Dikarya</taxon>
        <taxon>Basidiomycota</taxon>
        <taxon>Ustilaginomycotina</taxon>
        <taxon>Exobasidiomycetes</taxon>
        <taxon>Microstromatales</taxon>
        <taxon>Microstromatales incertae sedis</taxon>
        <taxon>Jaminaea</taxon>
    </lineage>
</organism>
<reference evidence="2 3" key="1">
    <citation type="journal article" date="2018" name="Mol. Biol. Evol.">
        <title>Broad Genomic Sampling Reveals a Smut Pathogenic Ancestry of the Fungal Clade Ustilaginomycotina.</title>
        <authorList>
            <person name="Kijpornyongpan T."/>
            <person name="Mondo S.J."/>
            <person name="Barry K."/>
            <person name="Sandor L."/>
            <person name="Lee J."/>
            <person name="Lipzen A."/>
            <person name="Pangilinan J."/>
            <person name="LaButti K."/>
            <person name="Hainaut M."/>
            <person name="Henrissat B."/>
            <person name="Grigoriev I.V."/>
            <person name="Spatafora J.W."/>
            <person name="Aime M.C."/>
        </authorList>
    </citation>
    <scope>NUCLEOTIDE SEQUENCE [LARGE SCALE GENOMIC DNA]</scope>
    <source>
        <strain evidence="2 3">MCA 5214</strain>
    </source>
</reference>
<evidence type="ECO:0000256" key="1">
    <source>
        <dbReference type="SAM" id="Phobius"/>
    </source>
</evidence>
<dbReference type="GeneID" id="37026855"/>
<keyword evidence="1" id="KW-0812">Transmembrane</keyword>
<dbReference type="RefSeq" id="XP_025364975.1">
    <property type="nucleotide sequence ID" value="XM_025505032.1"/>
</dbReference>
<dbReference type="AlphaFoldDB" id="A0A316V2F3"/>
<name>A0A316V2F3_9BASI</name>
<keyword evidence="1" id="KW-0472">Membrane</keyword>
<keyword evidence="1" id="KW-1133">Transmembrane helix</keyword>
<keyword evidence="3" id="KW-1185">Reference proteome</keyword>
<feature type="transmembrane region" description="Helical" evidence="1">
    <location>
        <begin position="33"/>
        <end position="53"/>
    </location>
</feature>
<evidence type="ECO:0000313" key="3">
    <source>
        <dbReference type="Proteomes" id="UP000245884"/>
    </source>
</evidence>
<sequence length="78" mass="8433">MSAQCPPPPSSLASRHPASLALCAVRHSTHPPILTVFSPGLALLVLRLGVLLATHRQVQRSMPLSFEPLNKCHSTQFL</sequence>
<dbReference type="EMBL" id="KZ819662">
    <property type="protein sequence ID" value="PWN30363.1"/>
    <property type="molecule type" value="Genomic_DNA"/>
</dbReference>
<accession>A0A316V2F3</accession>
<proteinExistence type="predicted"/>
<gene>
    <name evidence="2" type="ORF">BDZ90DRAFT_229384</name>
</gene>
<evidence type="ECO:0000313" key="2">
    <source>
        <dbReference type="EMBL" id="PWN30363.1"/>
    </source>
</evidence>